<feature type="domain" description="ABM" evidence="1">
    <location>
        <begin position="2"/>
        <end position="90"/>
    </location>
</feature>
<dbReference type="InterPro" id="IPR011008">
    <property type="entry name" value="Dimeric_a/b-barrel"/>
</dbReference>
<dbReference type="Proteomes" id="UP000037755">
    <property type="component" value="Unassembled WGS sequence"/>
</dbReference>
<dbReference type="EMBL" id="LIYD01000005">
    <property type="protein sequence ID" value="KOS05747.1"/>
    <property type="molecule type" value="Genomic_DNA"/>
</dbReference>
<sequence>MIIIAGNVYVDPSKVDEFVAEARSTMWLGTKNPGCISISFTLDDKEQGSVLVLERWKDQQSLDVHLAQKEVIAIFTKWGPVMRNEVKKYDATNERDPREA</sequence>
<evidence type="ECO:0000313" key="3">
    <source>
        <dbReference type="Proteomes" id="UP000037755"/>
    </source>
</evidence>
<gene>
    <name evidence="2" type="ORF">AM493_06610</name>
</gene>
<dbReference type="STRING" id="1202724.AM493_06610"/>
<dbReference type="SUPFAM" id="SSF54909">
    <property type="entry name" value="Dimeric alpha+beta barrel"/>
    <property type="match status" value="1"/>
</dbReference>
<accession>A0A0M8MH92</accession>
<dbReference type="RefSeq" id="WP_054406957.1">
    <property type="nucleotide sequence ID" value="NZ_FOYA01000003.1"/>
</dbReference>
<dbReference type="AlphaFoldDB" id="A0A0M8MH92"/>
<comment type="caution">
    <text evidence="2">The sequence shown here is derived from an EMBL/GenBank/DDBJ whole genome shotgun (WGS) entry which is preliminary data.</text>
</comment>
<dbReference type="PROSITE" id="PS51725">
    <property type="entry name" value="ABM"/>
    <property type="match status" value="1"/>
</dbReference>
<organism evidence="2 3">
    <name type="scientific">Flavobacterium akiainvivens</name>
    <dbReference type="NCBI Taxonomy" id="1202724"/>
    <lineage>
        <taxon>Bacteria</taxon>
        <taxon>Pseudomonadati</taxon>
        <taxon>Bacteroidota</taxon>
        <taxon>Flavobacteriia</taxon>
        <taxon>Flavobacteriales</taxon>
        <taxon>Flavobacteriaceae</taxon>
        <taxon>Flavobacterium</taxon>
    </lineage>
</organism>
<dbReference type="Gene3D" id="3.30.70.100">
    <property type="match status" value="1"/>
</dbReference>
<reference evidence="2 3" key="1">
    <citation type="submission" date="2015-08" db="EMBL/GenBank/DDBJ databases">
        <title>Whole genome sequence of Flavobacterium akiainvivens IK-1T, from decaying Wikstroemia oahuensis, an endemic Hawaiian shrub.</title>
        <authorList>
            <person name="Wan X."/>
            <person name="Hou S."/>
            <person name="Saito J."/>
            <person name="Donachie S."/>
        </authorList>
    </citation>
    <scope>NUCLEOTIDE SEQUENCE [LARGE SCALE GENOMIC DNA]</scope>
    <source>
        <strain evidence="2 3">IK-1</strain>
    </source>
</reference>
<protein>
    <recommendedName>
        <fullName evidence="1">ABM domain-containing protein</fullName>
    </recommendedName>
</protein>
<dbReference type="Pfam" id="PF03992">
    <property type="entry name" value="ABM"/>
    <property type="match status" value="1"/>
</dbReference>
<dbReference type="PATRIC" id="fig|1202724.3.peg.1376"/>
<dbReference type="InterPro" id="IPR007138">
    <property type="entry name" value="ABM_dom"/>
</dbReference>
<proteinExistence type="predicted"/>
<name>A0A0M8MH92_9FLAO</name>
<evidence type="ECO:0000313" key="2">
    <source>
        <dbReference type="EMBL" id="KOS05747.1"/>
    </source>
</evidence>
<keyword evidence="3" id="KW-1185">Reference proteome</keyword>
<dbReference type="OrthoDB" id="9806189at2"/>
<evidence type="ECO:0000259" key="1">
    <source>
        <dbReference type="PROSITE" id="PS51725"/>
    </source>
</evidence>